<dbReference type="PATRIC" id="fig|1195236.3.peg.2120"/>
<dbReference type="GO" id="GO:0006680">
    <property type="term" value="P:glucosylceramide catabolic process"/>
    <property type="evidence" value="ECO:0007669"/>
    <property type="project" value="TreeGrafter"/>
</dbReference>
<keyword evidence="8" id="KW-1185">Reference proteome</keyword>
<dbReference type="EMBL" id="AORV01000028">
    <property type="protein sequence ID" value="EMS72241.1"/>
    <property type="molecule type" value="Genomic_DNA"/>
</dbReference>
<dbReference type="GO" id="GO:0004348">
    <property type="term" value="F:glucosylceramidase activity"/>
    <property type="evidence" value="ECO:0007669"/>
    <property type="project" value="UniProtKB-EC"/>
</dbReference>
<dbReference type="EC" id="3.2.1.45" evidence="7"/>
<keyword evidence="3 4" id="KW-0378">Hydrolase</keyword>
<evidence type="ECO:0000259" key="6">
    <source>
        <dbReference type="Pfam" id="PF17189"/>
    </source>
</evidence>
<evidence type="ECO:0000256" key="1">
    <source>
        <dbReference type="ARBA" id="ARBA00005382"/>
    </source>
</evidence>
<comment type="caution">
    <text evidence="7">The sequence shown here is derived from an EMBL/GenBank/DDBJ whole genome shotgun (WGS) entry which is preliminary data.</text>
</comment>
<dbReference type="PANTHER" id="PTHR11069">
    <property type="entry name" value="GLUCOSYLCERAMIDASE"/>
    <property type="match status" value="1"/>
</dbReference>
<dbReference type="InterPro" id="IPR033453">
    <property type="entry name" value="Glyco_hydro_30_TIM-barrel"/>
</dbReference>
<keyword evidence="4 7" id="KW-0326">Glycosidase</keyword>
<sequence length="444" mass="50562">MYELSVWKTGADRRNCCCRQEDTTGVGKDSSSSDRAFMIELDPSGEFQEIAGFGGAYNEVGWEAVSCLSREEQAKVFDALFGSDGCRFNLCRTPIGASDFALDDYSLNDVNGDFAMEHFNISRDRKRLIPYISRSMEINPSLKVWGCPWSPPYWMKTSGDMCNGGELLDTPENLRAYAAYFKKYIEEYEKEGVPLLAVCIQNETDVVNIYPTSTMPPELMKKFIRAYLVPELVRFQGKPLKTGIWAGSIRNVMGYAHEVVSDPVIKQFVKGIGYQYSSPEVVRDSYEKYPGIKLYHTESPCHNGANSWEEAKEIYLDIVSYLENGCVNYSYWNMILDESALSSWGWKQNSMLTIDRTTKEVLYNYEYYVMMHFSHYIEPGAKRISSSGSVDGSMIAFKNPDRSIILLVSNFSDEKRTADISLEQENFKVALEPSSIYTLRFSRV</sequence>
<dbReference type="InterPro" id="IPR033452">
    <property type="entry name" value="GH30_C"/>
</dbReference>
<evidence type="ECO:0000256" key="3">
    <source>
        <dbReference type="ARBA" id="ARBA00022801"/>
    </source>
</evidence>
<dbReference type="Gene3D" id="3.20.20.80">
    <property type="entry name" value="Glycosidases"/>
    <property type="match status" value="1"/>
</dbReference>
<dbReference type="PRINTS" id="PR00843">
    <property type="entry name" value="GLHYDRLASE30"/>
</dbReference>
<feature type="domain" description="Glycosyl hydrolase family 30 beta sandwich" evidence="6">
    <location>
        <begin position="380"/>
        <end position="439"/>
    </location>
</feature>
<comment type="similarity">
    <text evidence="1 4">Belongs to the glycosyl hydrolase 30 family.</text>
</comment>
<evidence type="ECO:0000313" key="7">
    <source>
        <dbReference type="EMBL" id="EMS72241.1"/>
    </source>
</evidence>
<dbReference type="PANTHER" id="PTHR11069:SF23">
    <property type="entry name" value="LYSOSOMAL ACID GLUCOSYLCERAMIDASE"/>
    <property type="match status" value="1"/>
</dbReference>
<proteinExistence type="inferred from homology"/>
<evidence type="ECO:0000259" key="5">
    <source>
        <dbReference type="Pfam" id="PF02055"/>
    </source>
</evidence>
<dbReference type="InterPro" id="IPR001139">
    <property type="entry name" value="Glyco_hydro_30"/>
</dbReference>
<dbReference type="Pfam" id="PF17189">
    <property type="entry name" value="Glyco_hydro_30C"/>
    <property type="match status" value="1"/>
</dbReference>
<dbReference type="RefSeq" id="WP_004625231.1">
    <property type="nucleotide sequence ID" value="NZ_AORV01000028.1"/>
</dbReference>
<feature type="domain" description="Glycosyl hydrolase family 30 TIM-barrel" evidence="5">
    <location>
        <begin position="50"/>
        <end position="377"/>
    </location>
</feature>
<dbReference type="InterPro" id="IPR017853">
    <property type="entry name" value="GH"/>
</dbReference>
<dbReference type="GO" id="GO:0016020">
    <property type="term" value="C:membrane"/>
    <property type="evidence" value="ECO:0007669"/>
    <property type="project" value="GOC"/>
</dbReference>
<name>S0FPF4_RUMCE</name>
<evidence type="ECO:0000256" key="4">
    <source>
        <dbReference type="RuleBase" id="RU361188"/>
    </source>
</evidence>
<dbReference type="eggNOG" id="COG5520">
    <property type="taxonomic scope" value="Bacteria"/>
</dbReference>
<dbReference type="STRING" id="1195236.CTER_1798"/>
<dbReference type="SUPFAM" id="SSF51445">
    <property type="entry name" value="(Trans)glycosidases"/>
    <property type="match status" value="1"/>
</dbReference>
<dbReference type="AlphaFoldDB" id="S0FPF4"/>
<organism evidence="7 8">
    <name type="scientific">Ruminiclostridium cellobioparum subsp. termitidis CT1112</name>
    <dbReference type="NCBI Taxonomy" id="1195236"/>
    <lineage>
        <taxon>Bacteria</taxon>
        <taxon>Bacillati</taxon>
        <taxon>Bacillota</taxon>
        <taxon>Clostridia</taxon>
        <taxon>Eubacteriales</taxon>
        <taxon>Oscillospiraceae</taxon>
        <taxon>Ruminiclostridium</taxon>
    </lineage>
</organism>
<evidence type="ECO:0000256" key="2">
    <source>
        <dbReference type="ARBA" id="ARBA00022729"/>
    </source>
</evidence>
<evidence type="ECO:0000313" key="8">
    <source>
        <dbReference type="Proteomes" id="UP000014155"/>
    </source>
</evidence>
<dbReference type="Gene3D" id="2.60.40.1180">
    <property type="entry name" value="Golgi alpha-mannosidase II"/>
    <property type="match status" value="1"/>
</dbReference>
<keyword evidence="2" id="KW-0732">Signal</keyword>
<dbReference type="Pfam" id="PF02055">
    <property type="entry name" value="Glyco_hydro_30"/>
    <property type="match status" value="1"/>
</dbReference>
<dbReference type="InterPro" id="IPR013780">
    <property type="entry name" value="Glyco_hydro_b"/>
</dbReference>
<gene>
    <name evidence="7" type="ORF">CTER_1798</name>
</gene>
<reference evidence="7 8" key="1">
    <citation type="journal article" date="2013" name="Genome Announc.">
        <title>Draft Genome Sequence of the Cellulolytic, Mesophilic, Anaerobic Bacterium Clostridium termitidis Strain CT1112 (DSM 5398).</title>
        <authorList>
            <person name="Lal S."/>
            <person name="Ramachandran U."/>
            <person name="Zhang X."/>
            <person name="Munir R."/>
            <person name="Sparling R."/>
            <person name="Levin D.B."/>
        </authorList>
    </citation>
    <scope>NUCLEOTIDE SEQUENCE [LARGE SCALE GENOMIC DNA]</scope>
    <source>
        <strain evidence="7 8">CT1112</strain>
    </source>
</reference>
<accession>S0FPF4</accession>
<dbReference type="Proteomes" id="UP000014155">
    <property type="component" value="Unassembled WGS sequence"/>
</dbReference>
<protein>
    <submittedName>
        <fullName evidence="7">O-Glycosyl hydrolase</fullName>
        <ecNumber evidence="7">3.2.1.45</ecNumber>
    </submittedName>
</protein>